<keyword evidence="2" id="KW-1185">Reference proteome</keyword>
<evidence type="ECO:0000313" key="2">
    <source>
        <dbReference type="Proteomes" id="UP000299102"/>
    </source>
</evidence>
<proteinExistence type="predicted"/>
<dbReference type="AlphaFoldDB" id="A0A4C1ZFK5"/>
<sequence length="76" mass="8718">MLTFVNSINDGLYRTVNKTALPVFAGVMPAYLEVICAGKIQWQRENITEAEADWIDLEYQTSHILSGHGYFRKRLI</sequence>
<dbReference type="EMBL" id="BGZK01001851">
    <property type="protein sequence ID" value="GBP87316.1"/>
    <property type="molecule type" value="Genomic_DNA"/>
</dbReference>
<name>A0A4C1ZFK5_EUMVA</name>
<dbReference type="Proteomes" id="UP000299102">
    <property type="component" value="Unassembled WGS sequence"/>
</dbReference>
<organism evidence="1 2">
    <name type="scientific">Eumeta variegata</name>
    <name type="common">Bagworm moth</name>
    <name type="synonym">Eumeta japonica</name>
    <dbReference type="NCBI Taxonomy" id="151549"/>
    <lineage>
        <taxon>Eukaryota</taxon>
        <taxon>Metazoa</taxon>
        <taxon>Ecdysozoa</taxon>
        <taxon>Arthropoda</taxon>
        <taxon>Hexapoda</taxon>
        <taxon>Insecta</taxon>
        <taxon>Pterygota</taxon>
        <taxon>Neoptera</taxon>
        <taxon>Endopterygota</taxon>
        <taxon>Lepidoptera</taxon>
        <taxon>Glossata</taxon>
        <taxon>Ditrysia</taxon>
        <taxon>Tineoidea</taxon>
        <taxon>Psychidae</taxon>
        <taxon>Oiketicinae</taxon>
        <taxon>Eumeta</taxon>
    </lineage>
</organism>
<accession>A0A4C1ZFK5</accession>
<comment type="caution">
    <text evidence="1">The sequence shown here is derived from an EMBL/GenBank/DDBJ whole genome shotgun (WGS) entry which is preliminary data.</text>
</comment>
<protein>
    <submittedName>
        <fullName evidence="1">Uncharacterized protein</fullName>
    </submittedName>
</protein>
<gene>
    <name evidence="1" type="ORF">EVAR_59020_1</name>
</gene>
<reference evidence="1 2" key="1">
    <citation type="journal article" date="2019" name="Commun. Biol.">
        <title>The bagworm genome reveals a unique fibroin gene that provides high tensile strength.</title>
        <authorList>
            <person name="Kono N."/>
            <person name="Nakamura H."/>
            <person name="Ohtoshi R."/>
            <person name="Tomita M."/>
            <person name="Numata K."/>
            <person name="Arakawa K."/>
        </authorList>
    </citation>
    <scope>NUCLEOTIDE SEQUENCE [LARGE SCALE GENOMIC DNA]</scope>
</reference>
<evidence type="ECO:0000313" key="1">
    <source>
        <dbReference type="EMBL" id="GBP87316.1"/>
    </source>
</evidence>